<evidence type="ECO:0000313" key="2">
    <source>
        <dbReference type="Proteomes" id="UP000428333"/>
    </source>
</evidence>
<proteinExistence type="predicted"/>
<dbReference type="OrthoDB" id="1939276at2759"/>
<protein>
    <submittedName>
        <fullName evidence="1">Uncharacterized protein</fullName>
    </submittedName>
</protein>
<reference evidence="1 2" key="1">
    <citation type="journal article" date="2019" name="Genome Biol. Evol.">
        <title>The Rhododendron genome and chromosomal organization provide insight into shared whole-genome duplications across the heath family (Ericaceae).</title>
        <authorList>
            <person name="Soza V.L."/>
            <person name="Lindsley D."/>
            <person name="Waalkes A."/>
            <person name="Ramage E."/>
            <person name="Patwardhan R.P."/>
            <person name="Burton J.N."/>
            <person name="Adey A."/>
            <person name="Kumar A."/>
            <person name="Qiu R."/>
            <person name="Shendure J."/>
            <person name="Hall B."/>
        </authorList>
    </citation>
    <scope>NUCLEOTIDE SEQUENCE [LARGE SCALE GENOMIC DNA]</scope>
    <source>
        <strain evidence="1">RSF 1966-606</strain>
    </source>
</reference>
<dbReference type="Proteomes" id="UP000428333">
    <property type="component" value="Linkage Group LG01"/>
</dbReference>
<feature type="non-terminal residue" evidence="1">
    <location>
        <position position="1"/>
    </location>
</feature>
<gene>
    <name evidence="1" type="ORF">C3L33_01529</name>
</gene>
<evidence type="ECO:0000313" key="1">
    <source>
        <dbReference type="EMBL" id="KAE9466564.1"/>
    </source>
</evidence>
<sequence>MEAKGLTSPLLNCTSLTLETCLTNDVFPGVASMLGISPNLETLVITKFFPSGGTQYYWIQQAKLCNFKEEHYWTSQKRIFKCLSLHLKNVVFADSSWLQMYGFESNFFDLVQFLLKNEKVLQKIIINTSRLEDVMPMEFFRASKKILSFPRSSPEAVVLFS</sequence>
<organism evidence="1 2">
    <name type="scientific">Rhododendron williamsianum</name>
    <dbReference type="NCBI Taxonomy" id="262921"/>
    <lineage>
        <taxon>Eukaryota</taxon>
        <taxon>Viridiplantae</taxon>
        <taxon>Streptophyta</taxon>
        <taxon>Embryophyta</taxon>
        <taxon>Tracheophyta</taxon>
        <taxon>Spermatophyta</taxon>
        <taxon>Magnoliopsida</taxon>
        <taxon>eudicotyledons</taxon>
        <taxon>Gunneridae</taxon>
        <taxon>Pentapetalae</taxon>
        <taxon>asterids</taxon>
        <taxon>Ericales</taxon>
        <taxon>Ericaceae</taxon>
        <taxon>Ericoideae</taxon>
        <taxon>Rhodoreae</taxon>
        <taxon>Rhododendron</taxon>
    </lineage>
</organism>
<name>A0A6A4MGR6_9ERIC</name>
<dbReference type="EMBL" id="QEFC01000084">
    <property type="protein sequence ID" value="KAE9466564.1"/>
    <property type="molecule type" value="Genomic_DNA"/>
</dbReference>
<dbReference type="AlphaFoldDB" id="A0A6A4MGR6"/>
<accession>A0A6A4MGR6</accession>
<keyword evidence="2" id="KW-1185">Reference proteome</keyword>
<comment type="caution">
    <text evidence="1">The sequence shown here is derived from an EMBL/GenBank/DDBJ whole genome shotgun (WGS) entry which is preliminary data.</text>
</comment>